<dbReference type="GO" id="GO:0005886">
    <property type="term" value="C:plasma membrane"/>
    <property type="evidence" value="ECO:0007669"/>
    <property type="project" value="UniProtKB-SubCell"/>
</dbReference>
<keyword evidence="5 8" id="KW-0812">Transmembrane</keyword>
<dbReference type="PANTHER" id="PTHR42718">
    <property type="entry name" value="MAJOR FACILITATOR SUPERFAMILY MULTIDRUG TRANSPORTER MFSC"/>
    <property type="match status" value="1"/>
</dbReference>
<organism evidence="10 11">
    <name type="scientific">Corynebacterium ammoniagenes</name>
    <name type="common">Brevibacterium ammoniagenes</name>
    <dbReference type="NCBI Taxonomy" id="1697"/>
    <lineage>
        <taxon>Bacteria</taxon>
        <taxon>Bacillati</taxon>
        <taxon>Actinomycetota</taxon>
        <taxon>Actinomycetes</taxon>
        <taxon>Mycobacteriales</taxon>
        <taxon>Corynebacteriaceae</taxon>
        <taxon>Corynebacterium</taxon>
    </lineage>
</organism>
<dbReference type="Gene3D" id="1.20.1720.10">
    <property type="entry name" value="Multidrug resistance protein D"/>
    <property type="match status" value="1"/>
</dbReference>
<evidence type="ECO:0000256" key="6">
    <source>
        <dbReference type="ARBA" id="ARBA00022989"/>
    </source>
</evidence>
<feature type="transmembrane region" description="Helical" evidence="8">
    <location>
        <begin position="372"/>
        <end position="398"/>
    </location>
</feature>
<dbReference type="InterPro" id="IPR020846">
    <property type="entry name" value="MFS_dom"/>
</dbReference>
<comment type="similarity">
    <text evidence="2">Belongs to the major facilitator superfamily. EmrB family.</text>
</comment>
<evidence type="ECO:0000256" key="3">
    <source>
        <dbReference type="ARBA" id="ARBA00022448"/>
    </source>
</evidence>
<feature type="transmembrane region" description="Helical" evidence="8">
    <location>
        <begin position="279"/>
        <end position="307"/>
    </location>
</feature>
<dbReference type="InterPro" id="IPR011701">
    <property type="entry name" value="MFS"/>
</dbReference>
<dbReference type="NCBIfam" id="TIGR00711">
    <property type="entry name" value="efflux_EmrB"/>
    <property type="match status" value="1"/>
</dbReference>
<feature type="transmembrane region" description="Helical" evidence="8">
    <location>
        <begin position="177"/>
        <end position="196"/>
    </location>
</feature>
<sequence length="500" mass="52598">MAQNNSPAASTAAAPEKMAPDVKATLAVLVGAATIMILNETSLSVALPAIMAEYDVPATTVQWLLTGFMLTMAVVIPTTGFAIERFSTRQVFITACLLFISGTVVAALAPAFVFLFIGRVIQAAGTALVIPLLMTVAMTLVPRQRRGSVMGIIAIVISVAPALGPTVGGAIVNSMTWHWVFWLMVPLIALVLLAGWMKLKNVGEQRDVPLDILSFFLSAFAFGGLIYGLSSIESMLAGQGTTAIIVAVIGLVSLVLFVRRQLKLGKEDKAFLDLRPFTIRNFTLAVSVILVSFGAMLGFATVLPIYLQTSLGVTALVTGLVVMPGGVLQAIMSPFVGRLFDAYGPFPLAIPGAILMLLGVSAMIFLDENSAVWMVVLMHVAFSVGMAMMMTPMMTTALSSLPDNLYSHGSAGMNTLQQLAGATGTAILVVFLTRGTIAGTEAGLSEAAATAQGSTMAFTFAAACVVIVVCLVPFVKRVNNDPEYVEITDSDLAETEEKTA</sequence>
<dbReference type="SUPFAM" id="SSF103473">
    <property type="entry name" value="MFS general substrate transporter"/>
    <property type="match status" value="1"/>
</dbReference>
<feature type="transmembrane region" description="Helical" evidence="8">
    <location>
        <begin position="95"/>
        <end position="117"/>
    </location>
</feature>
<feature type="transmembrane region" description="Helical" evidence="8">
    <location>
        <begin position="348"/>
        <end position="366"/>
    </location>
</feature>
<feature type="transmembrane region" description="Helical" evidence="8">
    <location>
        <begin position="236"/>
        <end position="258"/>
    </location>
</feature>
<comment type="subcellular location">
    <subcellularLocation>
        <location evidence="1">Cell membrane</location>
        <topology evidence="1">Multi-pass membrane protein</topology>
    </subcellularLocation>
</comment>
<proteinExistence type="inferred from homology"/>
<feature type="transmembrane region" description="Helical" evidence="8">
    <location>
        <begin position="208"/>
        <end position="230"/>
    </location>
</feature>
<dbReference type="Proteomes" id="UP001054925">
    <property type="component" value="Unassembled WGS sequence"/>
</dbReference>
<feature type="transmembrane region" description="Helical" evidence="8">
    <location>
        <begin position="313"/>
        <end position="336"/>
    </location>
</feature>
<dbReference type="PANTHER" id="PTHR42718:SF9">
    <property type="entry name" value="MAJOR FACILITATOR SUPERFAMILY MULTIDRUG TRANSPORTER MFSC"/>
    <property type="match status" value="1"/>
</dbReference>
<name>A0AAV5G2T4_CORAM</name>
<evidence type="ECO:0000256" key="1">
    <source>
        <dbReference type="ARBA" id="ARBA00004651"/>
    </source>
</evidence>
<protein>
    <submittedName>
        <fullName evidence="10">MFS transporter</fullName>
    </submittedName>
</protein>
<dbReference type="CDD" id="cd17503">
    <property type="entry name" value="MFS_LmrB_MDR_like"/>
    <property type="match status" value="1"/>
</dbReference>
<feature type="transmembrane region" description="Helical" evidence="8">
    <location>
        <begin position="26"/>
        <end position="51"/>
    </location>
</feature>
<dbReference type="Pfam" id="PF07690">
    <property type="entry name" value="MFS_1"/>
    <property type="match status" value="2"/>
</dbReference>
<keyword evidence="3" id="KW-0813">Transport</keyword>
<feature type="domain" description="Major facilitator superfamily (MFS) profile" evidence="9">
    <location>
        <begin position="25"/>
        <end position="480"/>
    </location>
</feature>
<keyword evidence="7 8" id="KW-0472">Membrane</keyword>
<keyword evidence="6 8" id="KW-1133">Transmembrane helix</keyword>
<evidence type="ECO:0000256" key="2">
    <source>
        <dbReference type="ARBA" id="ARBA00008537"/>
    </source>
</evidence>
<gene>
    <name evidence="10" type="ORF">CAT723_15830</name>
</gene>
<dbReference type="InterPro" id="IPR004638">
    <property type="entry name" value="EmrB-like"/>
</dbReference>
<evidence type="ECO:0000256" key="8">
    <source>
        <dbReference type="SAM" id="Phobius"/>
    </source>
</evidence>
<dbReference type="AlphaFoldDB" id="A0AAV5G2T4"/>
<evidence type="ECO:0000313" key="11">
    <source>
        <dbReference type="Proteomes" id="UP001054925"/>
    </source>
</evidence>
<dbReference type="GO" id="GO:0022857">
    <property type="term" value="F:transmembrane transporter activity"/>
    <property type="evidence" value="ECO:0007669"/>
    <property type="project" value="InterPro"/>
</dbReference>
<comment type="caution">
    <text evidence="10">The sequence shown here is derived from an EMBL/GenBank/DDBJ whole genome shotgun (WGS) entry which is preliminary data.</text>
</comment>
<feature type="transmembrane region" description="Helical" evidence="8">
    <location>
        <begin position="63"/>
        <end position="83"/>
    </location>
</feature>
<dbReference type="PROSITE" id="PS50850">
    <property type="entry name" value="MFS"/>
    <property type="match status" value="1"/>
</dbReference>
<keyword evidence="4" id="KW-1003">Cell membrane</keyword>
<accession>A0AAV5G2T4</accession>
<dbReference type="EMBL" id="BQKK01000003">
    <property type="protein sequence ID" value="GJN43104.1"/>
    <property type="molecule type" value="Genomic_DNA"/>
</dbReference>
<dbReference type="Gene3D" id="1.20.1250.20">
    <property type="entry name" value="MFS general substrate transporter like domains"/>
    <property type="match status" value="1"/>
</dbReference>
<evidence type="ECO:0000313" key="10">
    <source>
        <dbReference type="EMBL" id="GJN43104.1"/>
    </source>
</evidence>
<evidence type="ECO:0000259" key="9">
    <source>
        <dbReference type="PROSITE" id="PS50850"/>
    </source>
</evidence>
<dbReference type="PRINTS" id="PR01036">
    <property type="entry name" value="TCRTETB"/>
</dbReference>
<evidence type="ECO:0000256" key="4">
    <source>
        <dbReference type="ARBA" id="ARBA00022475"/>
    </source>
</evidence>
<evidence type="ECO:0000256" key="5">
    <source>
        <dbReference type="ARBA" id="ARBA00022692"/>
    </source>
</evidence>
<feature type="transmembrane region" description="Helical" evidence="8">
    <location>
        <begin position="123"/>
        <end position="141"/>
    </location>
</feature>
<evidence type="ECO:0000256" key="7">
    <source>
        <dbReference type="ARBA" id="ARBA00023136"/>
    </source>
</evidence>
<feature type="transmembrane region" description="Helical" evidence="8">
    <location>
        <begin position="148"/>
        <end position="171"/>
    </location>
</feature>
<feature type="transmembrane region" description="Helical" evidence="8">
    <location>
        <begin position="419"/>
        <end position="437"/>
    </location>
</feature>
<dbReference type="InterPro" id="IPR036259">
    <property type="entry name" value="MFS_trans_sf"/>
</dbReference>
<feature type="transmembrane region" description="Helical" evidence="8">
    <location>
        <begin position="457"/>
        <end position="475"/>
    </location>
</feature>
<reference evidence="10" key="1">
    <citation type="submission" date="2021-12" db="EMBL/GenBank/DDBJ databases">
        <title>Draft genome sequence of Corynebacterium ammoniagenes strain T-723.</title>
        <authorList>
            <person name="Matsuzawa M."/>
            <person name="Hiratani M."/>
            <person name="Abe I."/>
            <person name="Tsuji Y."/>
            <person name="Nakamura J."/>
        </authorList>
    </citation>
    <scope>NUCLEOTIDE SEQUENCE</scope>
    <source>
        <strain evidence="10">T-723</strain>
    </source>
</reference>